<sequence>MTTTVALIGANGHGRWHRRRIAEVEAAGRVRLVALADVRPLETDPPVPPGVPVFTDHRELLAETGPDVVVICTPPHTHLQIALDAIAAGSDLLLEKPPVASLAAHHTLAASLGAAGRACQVGFQALGSVAWQQFRAALPGLGELGGITATASWQRDDAYYARSPWAGRRVVAGRPVIDGALVNPLAHAVMQALAGARAVGAGRPRQLVAERYRVRPIEVEDTAFARITFDSGLHVVIAVTLAGEDFIPGEIAARGPGGRAVLEYPTDRLALPGDEEPRKIEGRADLLTNLVEHREDGTRLLVPLDATADFTAVLEALTVPDVPMPHLLDDAAVLIEGPKRTIPGVNDLLRKVVETMALPSEMGVPWAVRPFVQRLPVT</sequence>
<name>A0ABW6W4K3_9ACTN</name>
<dbReference type="Gene3D" id="3.30.360.10">
    <property type="entry name" value="Dihydrodipicolinate Reductase, domain 2"/>
    <property type="match status" value="1"/>
</dbReference>
<dbReference type="InterPro" id="IPR036291">
    <property type="entry name" value="NAD(P)-bd_dom_sf"/>
</dbReference>
<feature type="domain" description="Gfo/Idh/MocA-like oxidoreductase N-terminal" evidence="2">
    <location>
        <begin position="5"/>
        <end position="123"/>
    </location>
</feature>
<dbReference type="RefSeq" id="WP_020518495.1">
    <property type="nucleotide sequence ID" value="NZ_JBIAZU010000001.1"/>
</dbReference>
<reference evidence="3 4" key="1">
    <citation type="submission" date="2024-10" db="EMBL/GenBank/DDBJ databases">
        <title>The Natural Products Discovery Center: Release of the First 8490 Sequenced Strains for Exploring Actinobacteria Biosynthetic Diversity.</title>
        <authorList>
            <person name="Kalkreuter E."/>
            <person name="Kautsar S.A."/>
            <person name="Yang D."/>
            <person name="Bader C.D."/>
            <person name="Teijaro C.N."/>
            <person name="Fluegel L."/>
            <person name="Davis C.M."/>
            <person name="Simpson J.R."/>
            <person name="Lauterbach L."/>
            <person name="Steele A.D."/>
            <person name="Gui C."/>
            <person name="Meng S."/>
            <person name="Li G."/>
            <person name="Viehrig K."/>
            <person name="Ye F."/>
            <person name="Su P."/>
            <person name="Kiefer A.F."/>
            <person name="Nichols A."/>
            <person name="Cepeda A.J."/>
            <person name="Yan W."/>
            <person name="Fan B."/>
            <person name="Jiang Y."/>
            <person name="Adhikari A."/>
            <person name="Zheng C.-J."/>
            <person name="Schuster L."/>
            <person name="Cowan T.M."/>
            <person name="Smanski M.J."/>
            <person name="Chevrette M.G."/>
            <person name="De Carvalho L.P.S."/>
            <person name="Shen B."/>
        </authorList>
    </citation>
    <scope>NUCLEOTIDE SEQUENCE [LARGE SCALE GENOMIC DNA]</scope>
    <source>
        <strain evidence="3 4">NPDC000087</strain>
    </source>
</reference>
<dbReference type="SUPFAM" id="SSF55347">
    <property type="entry name" value="Glyceraldehyde-3-phosphate dehydrogenase-like, C-terminal domain"/>
    <property type="match status" value="1"/>
</dbReference>
<dbReference type="SUPFAM" id="SSF51735">
    <property type="entry name" value="NAD(P)-binding Rossmann-fold domains"/>
    <property type="match status" value="1"/>
</dbReference>
<dbReference type="Proteomes" id="UP001602245">
    <property type="component" value="Unassembled WGS sequence"/>
</dbReference>
<dbReference type="Gene3D" id="3.40.50.720">
    <property type="entry name" value="NAD(P)-binding Rossmann-like Domain"/>
    <property type="match status" value="1"/>
</dbReference>
<comment type="caution">
    <text evidence="3">The sequence shown here is derived from an EMBL/GenBank/DDBJ whole genome shotgun (WGS) entry which is preliminary data.</text>
</comment>
<accession>A0ABW6W4K3</accession>
<evidence type="ECO:0000256" key="1">
    <source>
        <dbReference type="ARBA" id="ARBA00023002"/>
    </source>
</evidence>
<dbReference type="PANTHER" id="PTHR43818:SF11">
    <property type="entry name" value="BCDNA.GH03377"/>
    <property type="match status" value="1"/>
</dbReference>
<evidence type="ECO:0000313" key="4">
    <source>
        <dbReference type="Proteomes" id="UP001602245"/>
    </source>
</evidence>
<dbReference type="Pfam" id="PF01408">
    <property type="entry name" value="GFO_IDH_MocA"/>
    <property type="match status" value="1"/>
</dbReference>
<dbReference type="EMBL" id="JBIAZU010000001">
    <property type="protein sequence ID" value="MFF5288063.1"/>
    <property type="molecule type" value="Genomic_DNA"/>
</dbReference>
<keyword evidence="4" id="KW-1185">Reference proteome</keyword>
<gene>
    <name evidence="3" type="ORF">ACFY35_01400</name>
</gene>
<evidence type="ECO:0000259" key="2">
    <source>
        <dbReference type="Pfam" id="PF01408"/>
    </source>
</evidence>
<dbReference type="InterPro" id="IPR000683">
    <property type="entry name" value="Gfo/Idh/MocA-like_OxRdtase_N"/>
</dbReference>
<protein>
    <submittedName>
        <fullName evidence="3">Gfo/Idh/MocA family protein</fullName>
    </submittedName>
</protein>
<proteinExistence type="predicted"/>
<keyword evidence="1" id="KW-0560">Oxidoreductase</keyword>
<dbReference type="PANTHER" id="PTHR43818">
    <property type="entry name" value="BCDNA.GH03377"/>
    <property type="match status" value="1"/>
</dbReference>
<dbReference type="InterPro" id="IPR050463">
    <property type="entry name" value="Gfo/Idh/MocA_oxidrdct_glycsds"/>
</dbReference>
<organism evidence="3 4">
    <name type="scientific">Paractinoplanes globisporus</name>
    <dbReference type="NCBI Taxonomy" id="113565"/>
    <lineage>
        <taxon>Bacteria</taxon>
        <taxon>Bacillati</taxon>
        <taxon>Actinomycetota</taxon>
        <taxon>Actinomycetes</taxon>
        <taxon>Micromonosporales</taxon>
        <taxon>Micromonosporaceae</taxon>
        <taxon>Paractinoplanes</taxon>
    </lineage>
</organism>
<evidence type="ECO:0000313" key="3">
    <source>
        <dbReference type="EMBL" id="MFF5288063.1"/>
    </source>
</evidence>